<sequence length="90" mass="10257">MSLLSMCLVQYNRIRHAPENPQFKLMKDSEPLQAISNSNVFHLVRCGSFEMSCRLRCLSRHLILAQNDEVRLKTSPFSSSSSDLGSERRG</sequence>
<comment type="caution">
    <text evidence="1">The sequence shown here is derived from an EMBL/GenBank/DDBJ whole genome shotgun (WGS) entry which is preliminary data.</text>
</comment>
<proteinExistence type="predicted"/>
<dbReference type="Proteomes" id="UP000499080">
    <property type="component" value="Unassembled WGS sequence"/>
</dbReference>
<protein>
    <submittedName>
        <fullName evidence="1">Uncharacterized protein</fullName>
    </submittedName>
</protein>
<evidence type="ECO:0000313" key="1">
    <source>
        <dbReference type="EMBL" id="GBM12820.1"/>
    </source>
</evidence>
<name>A0A4Y2D7W1_ARAVE</name>
<dbReference type="AlphaFoldDB" id="A0A4Y2D7W1"/>
<gene>
    <name evidence="1" type="ORF">AVEN_274329_1</name>
</gene>
<reference evidence="1 2" key="1">
    <citation type="journal article" date="2019" name="Sci. Rep.">
        <title>Orb-weaving spider Araneus ventricosus genome elucidates the spidroin gene catalogue.</title>
        <authorList>
            <person name="Kono N."/>
            <person name="Nakamura H."/>
            <person name="Ohtoshi R."/>
            <person name="Moran D.A.P."/>
            <person name="Shinohara A."/>
            <person name="Yoshida Y."/>
            <person name="Fujiwara M."/>
            <person name="Mori M."/>
            <person name="Tomita M."/>
            <person name="Arakawa K."/>
        </authorList>
    </citation>
    <scope>NUCLEOTIDE SEQUENCE [LARGE SCALE GENOMIC DNA]</scope>
</reference>
<feature type="non-terminal residue" evidence="1">
    <location>
        <position position="90"/>
    </location>
</feature>
<evidence type="ECO:0000313" key="2">
    <source>
        <dbReference type="Proteomes" id="UP000499080"/>
    </source>
</evidence>
<keyword evidence="2" id="KW-1185">Reference proteome</keyword>
<accession>A0A4Y2D7W1</accession>
<organism evidence="1 2">
    <name type="scientific">Araneus ventricosus</name>
    <name type="common">Orbweaver spider</name>
    <name type="synonym">Epeira ventricosa</name>
    <dbReference type="NCBI Taxonomy" id="182803"/>
    <lineage>
        <taxon>Eukaryota</taxon>
        <taxon>Metazoa</taxon>
        <taxon>Ecdysozoa</taxon>
        <taxon>Arthropoda</taxon>
        <taxon>Chelicerata</taxon>
        <taxon>Arachnida</taxon>
        <taxon>Araneae</taxon>
        <taxon>Araneomorphae</taxon>
        <taxon>Entelegynae</taxon>
        <taxon>Araneoidea</taxon>
        <taxon>Araneidae</taxon>
        <taxon>Araneus</taxon>
    </lineage>
</organism>
<dbReference type="EMBL" id="BGPR01088824">
    <property type="protein sequence ID" value="GBM12820.1"/>
    <property type="molecule type" value="Genomic_DNA"/>
</dbReference>